<proteinExistence type="predicted"/>
<dbReference type="AlphaFoldDB" id="A0A5J4WDH0"/>
<accession>A0A5J4WDH0</accession>
<dbReference type="EMBL" id="SNRW01002445">
    <property type="protein sequence ID" value="KAA6392736.1"/>
    <property type="molecule type" value="Genomic_DNA"/>
</dbReference>
<gene>
    <name evidence="1" type="ORF">EZS28_011732</name>
</gene>
<reference evidence="1 2" key="1">
    <citation type="submission" date="2019-03" db="EMBL/GenBank/DDBJ databases">
        <title>Single cell metagenomics reveals metabolic interactions within the superorganism composed of flagellate Streblomastix strix and complex community of Bacteroidetes bacteria on its surface.</title>
        <authorList>
            <person name="Treitli S.C."/>
            <person name="Kolisko M."/>
            <person name="Husnik F."/>
            <person name="Keeling P."/>
            <person name="Hampl V."/>
        </authorList>
    </citation>
    <scope>NUCLEOTIDE SEQUENCE [LARGE SCALE GENOMIC DNA]</scope>
    <source>
        <strain evidence="1">ST1C</strain>
    </source>
</reference>
<organism evidence="1 2">
    <name type="scientific">Streblomastix strix</name>
    <dbReference type="NCBI Taxonomy" id="222440"/>
    <lineage>
        <taxon>Eukaryota</taxon>
        <taxon>Metamonada</taxon>
        <taxon>Preaxostyla</taxon>
        <taxon>Oxymonadida</taxon>
        <taxon>Streblomastigidae</taxon>
        <taxon>Streblomastix</taxon>
    </lineage>
</organism>
<name>A0A5J4WDH0_9EUKA</name>
<comment type="caution">
    <text evidence="1">The sequence shown here is derived from an EMBL/GenBank/DDBJ whole genome shotgun (WGS) entry which is preliminary data.</text>
</comment>
<dbReference type="Proteomes" id="UP000324800">
    <property type="component" value="Unassembled WGS sequence"/>
</dbReference>
<feature type="non-terminal residue" evidence="1">
    <location>
        <position position="297"/>
    </location>
</feature>
<protein>
    <submittedName>
        <fullName evidence="1">Uncharacterized protein</fullName>
    </submittedName>
</protein>
<evidence type="ECO:0000313" key="2">
    <source>
        <dbReference type="Proteomes" id="UP000324800"/>
    </source>
</evidence>
<sequence length="297" mass="33614">MDSEYSPSLNSEYQCSILGSLLPDNDAFSFIPQPANISSPFMPDSTYSDLVSSFMALDPDISQVDVCRSVYELEQKQKVEAGFAAQFQDSTHRLTRQLFRQTNFHQYTIDKCNYISAKSVCEQAMLILGKTHEFWTAYLDAGHSSDELIAAAIYISLIYCGIDLRRAMGKLKAGRDEELSDLQAFQRYVDVVEVLWTNNQRKHCSSNVDTNSKSSCCCVKNVRDFVIVCDELTNAISSKCEGNIQGYQFCSQIIVGIERSYLEECVNATFLSILMIINIFGRELIPESNQRYSNQKK</sequence>
<evidence type="ECO:0000313" key="1">
    <source>
        <dbReference type="EMBL" id="KAA6392736.1"/>
    </source>
</evidence>